<evidence type="ECO:0000313" key="1">
    <source>
        <dbReference type="EMBL" id="SDW15851.1"/>
    </source>
</evidence>
<gene>
    <name evidence="1" type="ORF">SAMN05421781_0649</name>
</gene>
<keyword evidence="2" id="KW-1185">Reference proteome</keyword>
<protein>
    <submittedName>
        <fullName evidence="1">Uncharacterized protein</fullName>
    </submittedName>
</protein>
<proteinExistence type="predicted"/>
<dbReference type="EMBL" id="FNNC01000001">
    <property type="protein sequence ID" value="SDW15851.1"/>
    <property type="molecule type" value="Genomic_DNA"/>
</dbReference>
<accession>A0A1H2R907</accession>
<dbReference type="STRING" id="1122204.SAMN05421781_0649"/>
<organism evidence="1 2">
    <name type="scientific">Marinococcus luteus</name>
    <dbReference type="NCBI Taxonomy" id="1122204"/>
    <lineage>
        <taxon>Bacteria</taxon>
        <taxon>Bacillati</taxon>
        <taxon>Bacillota</taxon>
        <taxon>Bacilli</taxon>
        <taxon>Bacillales</taxon>
        <taxon>Bacillaceae</taxon>
        <taxon>Marinococcus</taxon>
    </lineage>
</organism>
<dbReference type="Proteomes" id="UP000199488">
    <property type="component" value="Unassembled WGS sequence"/>
</dbReference>
<evidence type="ECO:0000313" key="2">
    <source>
        <dbReference type="Proteomes" id="UP000199488"/>
    </source>
</evidence>
<dbReference type="OrthoDB" id="2921822at2"/>
<dbReference type="RefSeq" id="WP_091611073.1">
    <property type="nucleotide sequence ID" value="NZ_FNNC01000001.1"/>
</dbReference>
<name>A0A1H2R907_9BACI</name>
<reference evidence="1 2" key="1">
    <citation type="submission" date="2016-10" db="EMBL/GenBank/DDBJ databases">
        <authorList>
            <person name="de Groot N.N."/>
        </authorList>
    </citation>
    <scope>NUCLEOTIDE SEQUENCE [LARGE SCALE GENOMIC DNA]</scope>
    <source>
        <strain evidence="1 2">DSM 23126</strain>
    </source>
</reference>
<sequence>MANRWFEHPWVERFLPDHMRPVDDHIFSDSHGLFIVEEMEAAIDRVIARADELRQSRRLKRENELFLFRMKLTARRIRITSFEKERSQAAIQKTVTIDYVRSTDAHAPAFLREALVHYMKNGKMHARNIEKSSYFQHIFRKLEVLDYTLQGRPPRDIQLQTAEPVHAEEVPEEEPVKWHQALDRFHQHYVKQKNSLPADIHQELLQIDRELEELRSSPLLQFDVEDEYLVERMLGREIPDLIETYRLLEPNHRNEQHGALLQALEAMRGRISSMRMEQNDVHARKMRQLLKINEKRYRQEKKF</sequence>
<dbReference type="AlphaFoldDB" id="A0A1H2R907"/>